<gene>
    <name evidence="1" type="ORF">H1W37_17290</name>
</gene>
<evidence type="ECO:0000313" key="1">
    <source>
        <dbReference type="EMBL" id="MBA4613418.1"/>
    </source>
</evidence>
<reference evidence="1 2" key="1">
    <citation type="submission" date="2020-07" db="EMBL/GenBank/DDBJ databases">
        <authorList>
            <person name="Li M."/>
        </authorList>
    </citation>
    <scope>NUCLEOTIDE SEQUENCE [LARGE SCALE GENOMIC DNA]</scope>
    <source>
        <strain evidence="1 2">DSM 23284</strain>
    </source>
</reference>
<dbReference type="RefSeq" id="WP_181761617.1">
    <property type="nucleotide sequence ID" value="NZ_BMCR01000007.1"/>
</dbReference>
<accession>A0A838XY08</accession>
<comment type="caution">
    <text evidence="1">The sequence shown here is derived from an EMBL/GenBank/DDBJ whole genome shotgun (WGS) entry which is preliminary data.</text>
</comment>
<reference evidence="1 2" key="2">
    <citation type="submission" date="2020-08" db="EMBL/GenBank/DDBJ databases">
        <title>Stappia taiwanensis sp. nov., isolated from a coastal thermal spring.</title>
        <authorList>
            <person name="Kampfer P."/>
        </authorList>
    </citation>
    <scope>NUCLEOTIDE SEQUENCE [LARGE SCALE GENOMIC DNA]</scope>
    <source>
        <strain evidence="1 2">DSM 23284</strain>
    </source>
</reference>
<proteinExistence type="predicted"/>
<keyword evidence="2" id="KW-1185">Reference proteome</keyword>
<evidence type="ECO:0000313" key="2">
    <source>
        <dbReference type="Proteomes" id="UP000559404"/>
    </source>
</evidence>
<dbReference type="AlphaFoldDB" id="A0A838XY08"/>
<name>A0A838XY08_9HYPH</name>
<protein>
    <submittedName>
        <fullName evidence="1">Uncharacterized protein</fullName>
    </submittedName>
</protein>
<dbReference type="Proteomes" id="UP000559404">
    <property type="component" value="Unassembled WGS sequence"/>
</dbReference>
<sequence>MDDLEDGLRKFDGTAISSLSEIRAACRGRAGYLNELAAFCADARASVSAGATWLLKAELAEGVELAPEVTAQIVGALDRVVGWQAALHLCQSVEMLELTSAQAGRFLEWARGYADHARPFLRAWSLHARAILGHRFPEFEDEAAIALRTAEADAAASVRARARNLRKLLGAK</sequence>
<dbReference type="EMBL" id="JACEON010000019">
    <property type="protein sequence ID" value="MBA4613418.1"/>
    <property type="molecule type" value="Genomic_DNA"/>
</dbReference>
<organism evidence="1 2">
    <name type="scientific">Stappia taiwanensis</name>
    <dbReference type="NCBI Taxonomy" id="992267"/>
    <lineage>
        <taxon>Bacteria</taxon>
        <taxon>Pseudomonadati</taxon>
        <taxon>Pseudomonadota</taxon>
        <taxon>Alphaproteobacteria</taxon>
        <taxon>Hyphomicrobiales</taxon>
        <taxon>Stappiaceae</taxon>
        <taxon>Stappia</taxon>
    </lineage>
</organism>